<dbReference type="EMBL" id="JAHLFJ010000063">
    <property type="protein sequence ID" value="MBU3856191.1"/>
    <property type="molecule type" value="Genomic_DNA"/>
</dbReference>
<reference evidence="1" key="1">
    <citation type="journal article" date="2021" name="PeerJ">
        <title>Extensive microbial diversity within the chicken gut microbiome revealed by metagenomics and culture.</title>
        <authorList>
            <person name="Gilroy R."/>
            <person name="Ravi A."/>
            <person name="Getino M."/>
            <person name="Pursley I."/>
            <person name="Horton D.L."/>
            <person name="Alikhan N.F."/>
            <person name="Baker D."/>
            <person name="Gharbi K."/>
            <person name="Hall N."/>
            <person name="Watson M."/>
            <person name="Adriaenssens E.M."/>
            <person name="Foster-Nyarko E."/>
            <person name="Jarju S."/>
            <person name="Secka A."/>
            <person name="Antonio M."/>
            <person name="Oren A."/>
            <person name="Chaudhuri R.R."/>
            <person name="La Ragione R."/>
            <person name="Hildebrand F."/>
            <person name="Pallen M.J."/>
        </authorList>
    </citation>
    <scope>NUCLEOTIDE SEQUENCE</scope>
    <source>
        <strain evidence="1">8470</strain>
    </source>
</reference>
<accession>A0A948TML7</accession>
<dbReference type="AlphaFoldDB" id="A0A948TML7"/>
<sequence>NASYGRNEKSESGPWSNLSISWNLPKGWQLSFNGQNFLFPAMKHKVWTQQENYYSYTASRMTDRTPMFVLGLRYSFKNKVTQKWRQKKQFYGRDNTLQGIAVQ</sequence>
<organism evidence="1 2">
    <name type="scientific">Candidatus Phocaeicola excrementipullorum</name>
    <dbReference type="NCBI Taxonomy" id="2838731"/>
    <lineage>
        <taxon>Bacteria</taxon>
        <taxon>Pseudomonadati</taxon>
        <taxon>Bacteroidota</taxon>
        <taxon>Bacteroidia</taxon>
        <taxon>Bacteroidales</taxon>
        <taxon>Bacteroidaceae</taxon>
        <taxon>Phocaeicola</taxon>
    </lineage>
</organism>
<comment type="caution">
    <text evidence="1">The sequence shown here is derived from an EMBL/GenBank/DDBJ whole genome shotgun (WGS) entry which is preliminary data.</text>
</comment>
<evidence type="ECO:0000313" key="1">
    <source>
        <dbReference type="EMBL" id="MBU3856191.1"/>
    </source>
</evidence>
<gene>
    <name evidence="1" type="ORF">H9928_06505</name>
</gene>
<feature type="non-terminal residue" evidence="1">
    <location>
        <position position="1"/>
    </location>
</feature>
<protein>
    <submittedName>
        <fullName evidence="1">Uncharacterized protein</fullName>
    </submittedName>
</protein>
<name>A0A948TML7_9BACT</name>
<reference evidence="1" key="2">
    <citation type="submission" date="2021-04" db="EMBL/GenBank/DDBJ databases">
        <authorList>
            <person name="Gilroy R."/>
        </authorList>
    </citation>
    <scope>NUCLEOTIDE SEQUENCE</scope>
    <source>
        <strain evidence="1">8470</strain>
    </source>
</reference>
<proteinExistence type="predicted"/>
<dbReference type="Proteomes" id="UP000784286">
    <property type="component" value="Unassembled WGS sequence"/>
</dbReference>
<evidence type="ECO:0000313" key="2">
    <source>
        <dbReference type="Proteomes" id="UP000784286"/>
    </source>
</evidence>